<dbReference type="GO" id="GO:0046872">
    <property type="term" value="F:metal ion binding"/>
    <property type="evidence" value="ECO:0007669"/>
    <property type="project" value="UniProtKB-KW"/>
</dbReference>
<feature type="binding site" evidence="3">
    <location>
        <position position="126"/>
    </location>
    <ligand>
        <name>a divalent metal cation</name>
        <dbReference type="ChEBI" id="CHEBI:60240"/>
    </ligand>
</feature>
<keyword evidence="5" id="KW-1185">Reference proteome</keyword>
<dbReference type="SUPFAM" id="SSF109854">
    <property type="entry name" value="DinB/YfiT-like putative metalloenzymes"/>
    <property type="match status" value="1"/>
</dbReference>
<protein>
    <submittedName>
        <fullName evidence="4">DinB family protein</fullName>
    </submittedName>
</protein>
<dbReference type="OrthoDB" id="119432at2"/>
<dbReference type="Pfam" id="PF05163">
    <property type="entry name" value="DinB"/>
    <property type="match status" value="1"/>
</dbReference>
<accession>I5C9C4</accession>
<organism evidence="4 5">
    <name type="scientific">Nitritalea halalkaliphila LW7</name>
    <dbReference type="NCBI Taxonomy" id="1189621"/>
    <lineage>
        <taxon>Bacteria</taxon>
        <taxon>Pseudomonadati</taxon>
        <taxon>Bacteroidota</taxon>
        <taxon>Cytophagia</taxon>
        <taxon>Cytophagales</taxon>
        <taxon>Cyclobacteriaceae</taxon>
        <taxon>Nitritalea</taxon>
    </lineage>
</organism>
<proteinExistence type="inferred from homology"/>
<keyword evidence="2 3" id="KW-0479">Metal-binding</keyword>
<feature type="binding site" evidence="3">
    <location>
        <position position="122"/>
    </location>
    <ligand>
        <name>a divalent metal cation</name>
        <dbReference type="ChEBI" id="CHEBI:60240"/>
    </ligand>
</feature>
<name>I5C9C4_9BACT</name>
<reference evidence="4 5" key="1">
    <citation type="submission" date="2012-05" db="EMBL/GenBank/DDBJ databases">
        <title>Genome sequence of Nitritalea halalkaliphila LW7.</title>
        <authorList>
            <person name="Jangir P.K."/>
            <person name="Singh A."/>
            <person name="Shivaji S."/>
            <person name="Sharma R."/>
        </authorList>
    </citation>
    <scope>NUCLEOTIDE SEQUENCE [LARGE SCALE GENOMIC DNA]</scope>
    <source>
        <strain evidence="4 5">LW7</strain>
    </source>
</reference>
<sequence>MEEFVKKWDNGLAFTLETIDAMPDDLLDYKPHASAMSFKEQVAHSATSIVWIAKNTLDGPEPDFDTSATPANKAELKALVEASYAYGKNLVASLSPEDLETQVESFAGTVTKRQLLALMDDHATHHRGAAIAYIRANGIEPPRYRGL</sequence>
<dbReference type="InterPro" id="IPR034660">
    <property type="entry name" value="DinB/YfiT-like"/>
</dbReference>
<dbReference type="EMBL" id="AJYA01000006">
    <property type="protein sequence ID" value="EIM78426.1"/>
    <property type="molecule type" value="Genomic_DNA"/>
</dbReference>
<dbReference type="RefSeq" id="WP_009053558.1">
    <property type="nucleotide sequence ID" value="NZ_AJYA01000006.1"/>
</dbReference>
<evidence type="ECO:0000256" key="2">
    <source>
        <dbReference type="ARBA" id="ARBA00022723"/>
    </source>
</evidence>
<dbReference type="STRING" id="1189621.A3SI_03538"/>
<comment type="similarity">
    <text evidence="1">Belongs to the DinB family.</text>
</comment>
<evidence type="ECO:0000313" key="4">
    <source>
        <dbReference type="EMBL" id="EIM78426.1"/>
    </source>
</evidence>
<dbReference type="InterPro" id="IPR007837">
    <property type="entry name" value="DinB"/>
</dbReference>
<dbReference type="Proteomes" id="UP000005551">
    <property type="component" value="Unassembled WGS sequence"/>
</dbReference>
<feature type="binding site" evidence="3">
    <location>
        <position position="44"/>
    </location>
    <ligand>
        <name>a divalent metal cation</name>
        <dbReference type="ChEBI" id="CHEBI:60240"/>
    </ligand>
</feature>
<evidence type="ECO:0000256" key="3">
    <source>
        <dbReference type="PIRSR" id="PIRSR607837-1"/>
    </source>
</evidence>
<gene>
    <name evidence="4" type="ORF">A3SI_03538</name>
</gene>
<evidence type="ECO:0000313" key="5">
    <source>
        <dbReference type="Proteomes" id="UP000005551"/>
    </source>
</evidence>
<dbReference type="AlphaFoldDB" id="I5C9C4"/>
<comment type="caution">
    <text evidence="4">The sequence shown here is derived from an EMBL/GenBank/DDBJ whole genome shotgun (WGS) entry which is preliminary data.</text>
</comment>
<dbReference type="Gene3D" id="1.20.120.450">
    <property type="entry name" value="dinb family like domain"/>
    <property type="match status" value="1"/>
</dbReference>
<evidence type="ECO:0000256" key="1">
    <source>
        <dbReference type="ARBA" id="ARBA00008635"/>
    </source>
</evidence>